<dbReference type="SUPFAM" id="SSF51905">
    <property type="entry name" value="FAD/NAD(P)-binding domain"/>
    <property type="match status" value="1"/>
</dbReference>
<dbReference type="Proteomes" id="UP000733379">
    <property type="component" value="Unassembled WGS sequence"/>
</dbReference>
<evidence type="ECO:0000256" key="1">
    <source>
        <dbReference type="ARBA" id="ARBA00022630"/>
    </source>
</evidence>
<reference evidence="5 6" key="1">
    <citation type="submission" date="2021-06" db="EMBL/GenBank/DDBJ databases">
        <title>Actinomycetes sequencing.</title>
        <authorList>
            <person name="Shan Q."/>
        </authorList>
    </citation>
    <scope>NUCLEOTIDE SEQUENCE [LARGE SCALE GENOMIC DNA]</scope>
    <source>
        <strain evidence="5 6">NEAU-G5</strain>
    </source>
</reference>
<dbReference type="InterPro" id="IPR050097">
    <property type="entry name" value="Ferredoxin-NADP_redctase_2"/>
</dbReference>
<evidence type="ECO:0000256" key="2">
    <source>
        <dbReference type="ARBA" id="ARBA00023002"/>
    </source>
</evidence>
<keyword evidence="6" id="KW-1185">Reference proteome</keyword>
<name>A0ABS6B0V8_9NOCA</name>
<keyword evidence="1" id="KW-0285">Flavoprotein</keyword>
<comment type="caution">
    <text evidence="5">The sequence shown here is derived from an EMBL/GenBank/DDBJ whole genome shotgun (WGS) entry which is preliminary data.</text>
</comment>
<dbReference type="Gene3D" id="3.50.50.60">
    <property type="entry name" value="FAD/NAD(P)-binding domain"/>
    <property type="match status" value="2"/>
</dbReference>
<dbReference type="PRINTS" id="PR00469">
    <property type="entry name" value="PNDRDTASEII"/>
</dbReference>
<evidence type="ECO:0000313" key="5">
    <source>
        <dbReference type="EMBL" id="MBU3063927.1"/>
    </source>
</evidence>
<evidence type="ECO:0000259" key="4">
    <source>
        <dbReference type="Pfam" id="PF07992"/>
    </source>
</evidence>
<dbReference type="Pfam" id="PF07992">
    <property type="entry name" value="Pyr_redox_2"/>
    <property type="match status" value="1"/>
</dbReference>
<feature type="domain" description="FAD/NAD(P)-binding" evidence="4">
    <location>
        <begin position="10"/>
        <end position="293"/>
    </location>
</feature>
<dbReference type="PRINTS" id="PR00368">
    <property type="entry name" value="FADPNR"/>
</dbReference>
<dbReference type="PANTHER" id="PTHR48105">
    <property type="entry name" value="THIOREDOXIN REDUCTASE 1-RELATED-RELATED"/>
    <property type="match status" value="1"/>
</dbReference>
<gene>
    <name evidence="5" type="ORF">KO481_20640</name>
</gene>
<comment type="catalytic activity">
    <reaction evidence="3">
        <text>[thioredoxin]-dithiol + NADP(+) = [thioredoxin]-disulfide + NADPH + H(+)</text>
        <dbReference type="Rhea" id="RHEA:20345"/>
        <dbReference type="Rhea" id="RHEA-COMP:10698"/>
        <dbReference type="Rhea" id="RHEA-COMP:10700"/>
        <dbReference type="ChEBI" id="CHEBI:15378"/>
        <dbReference type="ChEBI" id="CHEBI:29950"/>
        <dbReference type="ChEBI" id="CHEBI:50058"/>
        <dbReference type="ChEBI" id="CHEBI:57783"/>
        <dbReference type="ChEBI" id="CHEBI:58349"/>
        <dbReference type="EC" id="1.8.1.9"/>
    </reaction>
</comment>
<dbReference type="InterPro" id="IPR023753">
    <property type="entry name" value="FAD/NAD-binding_dom"/>
</dbReference>
<dbReference type="RefSeq" id="WP_215918804.1">
    <property type="nucleotide sequence ID" value="NZ_JAHKNI010000006.1"/>
</dbReference>
<sequence>MVTEQVRDAYDVIVVGGGAAGLNGALMLSRSRRSVAVIDSGAPRNAPADGVHGLLARDGTPPGELLERGRAEVAGYGGTIVRGEVVDAARDGAGFAVTLADGRSMRARRLLVTTGVVDELPDIPGLREQWGRGVVHCPYCHGWEVRDQAIGVLGTGPMSMHQAQLFRQLSDDVVYFTHVAGRPGAQQAAQLSARGIRVVEGAVVALEISGDRITGVRLADGTVVPRAAVAVHSRIVARTGFLRGLGLTPVEHPSGAGDYLPADPMGRSEIPGVWLAGNVSNPMAQVGNAAAEGAMAGAQINMSLIEEEIDTALAVHGQAFSAADEAEVGELVGGDRRHGV</sequence>
<dbReference type="EMBL" id="JAHKNI010000006">
    <property type="protein sequence ID" value="MBU3063927.1"/>
    <property type="molecule type" value="Genomic_DNA"/>
</dbReference>
<proteinExistence type="predicted"/>
<accession>A0ABS6B0V8</accession>
<organism evidence="5 6">
    <name type="scientific">Nocardia albiluteola</name>
    <dbReference type="NCBI Taxonomy" id="2842303"/>
    <lineage>
        <taxon>Bacteria</taxon>
        <taxon>Bacillati</taxon>
        <taxon>Actinomycetota</taxon>
        <taxon>Actinomycetes</taxon>
        <taxon>Mycobacteriales</taxon>
        <taxon>Nocardiaceae</taxon>
        <taxon>Nocardia</taxon>
    </lineage>
</organism>
<protein>
    <submittedName>
        <fullName evidence="5">NAD(P)/FAD-dependent oxidoreductase</fullName>
    </submittedName>
</protein>
<keyword evidence="2" id="KW-0560">Oxidoreductase</keyword>
<evidence type="ECO:0000313" key="6">
    <source>
        <dbReference type="Proteomes" id="UP000733379"/>
    </source>
</evidence>
<evidence type="ECO:0000256" key="3">
    <source>
        <dbReference type="ARBA" id="ARBA00048132"/>
    </source>
</evidence>
<dbReference type="InterPro" id="IPR036188">
    <property type="entry name" value="FAD/NAD-bd_sf"/>
</dbReference>